<evidence type="ECO:0000313" key="5">
    <source>
        <dbReference type="EMBL" id="MBP1039656.1"/>
    </source>
</evidence>
<name>A0A940SU25_9ENTE</name>
<accession>A0A940SU25</accession>
<dbReference type="InterPro" id="IPR000524">
    <property type="entry name" value="Tscrpt_reg_HTH_GntR"/>
</dbReference>
<dbReference type="SMART" id="SM00866">
    <property type="entry name" value="UTRA"/>
    <property type="match status" value="1"/>
</dbReference>
<dbReference type="InterPro" id="IPR050679">
    <property type="entry name" value="Bact_HTH_transcr_reg"/>
</dbReference>
<reference evidence="5" key="1">
    <citation type="submission" date="2020-12" db="EMBL/GenBank/DDBJ databases">
        <title>Vagococcus allomyrinae sp. nov. and Enterococcus lavae sp. nov., isolated from the larvae of Allomyrina dichotoma.</title>
        <authorList>
            <person name="Lee S.D."/>
        </authorList>
    </citation>
    <scope>NUCLEOTIDE SEQUENCE</scope>
    <source>
        <strain evidence="5">BWB3-3</strain>
    </source>
</reference>
<dbReference type="PANTHER" id="PTHR44846">
    <property type="entry name" value="MANNOSYL-D-GLYCERATE TRANSPORT/METABOLISM SYSTEM REPRESSOR MNGR-RELATED"/>
    <property type="match status" value="1"/>
</dbReference>
<dbReference type="SMART" id="SM00345">
    <property type="entry name" value="HTH_GNTR"/>
    <property type="match status" value="1"/>
</dbReference>
<dbReference type="AlphaFoldDB" id="A0A940SU25"/>
<dbReference type="GO" id="GO:0003677">
    <property type="term" value="F:DNA binding"/>
    <property type="evidence" value="ECO:0007669"/>
    <property type="project" value="UniProtKB-KW"/>
</dbReference>
<dbReference type="RefSeq" id="WP_209524552.1">
    <property type="nucleotide sequence ID" value="NZ_JAEEGA010000001.1"/>
</dbReference>
<dbReference type="CDD" id="cd07377">
    <property type="entry name" value="WHTH_GntR"/>
    <property type="match status" value="1"/>
</dbReference>
<dbReference type="PRINTS" id="PR00035">
    <property type="entry name" value="HTHGNTR"/>
</dbReference>
<evidence type="ECO:0000256" key="1">
    <source>
        <dbReference type="ARBA" id="ARBA00023015"/>
    </source>
</evidence>
<keyword evidence="6" id="KW-1185">Reference proteome</keyword>
<dbReference type="InterPro" id="IPR036388">
    <property type="entry name" value="WH-like_DNA-bd_sf"/>
</dbReference>
<dbReference type="EMBL" id="JAEEGA010000001">
    <property type="protein sequence ID" value="MBP1039656.1"/>
    <property type="molecule type" value="Genomic_DNA"/>
</dbReference>
<dbReference type="SUPFAM" id="SSF64288">
    <property type="entry name" value="Chorismate lyase-like"/>
    <property type="match status" value="1"/>
</dbReference>
<dbReference type="InterPro" id="IPR028978">
    <property type="entry name" value="Chorismate_lyase_/UTRA_dom_sf"/>
</dbReference>
<dbReference type="PROSITE" id="PS50949">
    <property type="entry name" value="HTH_GNTR"/>
    <property type="match status" value="1"/>
</dbReference>
<dbReference type="PANTHER" id="PTHR44846:SF4">
    <property type="entry name" value="HTH GNTR-TYPE DOMAIN-CONTAINING PROTEIN"/>
    <property type="match status" value="1"/>
</dbReference>
<feature type="domain" description="HTH gntR-type" evidence="4">
    <location>
        <begin position="1"/>
        <end position="69"/>
    </location>
</feature>
<organism evidence="5 6">
    <name type="scientific">Vagococcus allomyrinae</name>
    <dbReference type="NCBI Taxonomy" id="2794353"/>
    <lineage>
        <taxon>Bacteria</taxon>
        <taxon>Bacillati</taxon>
        <taxon>Bacillota</taxon>
        <taxon>Bacilli</taxon>
        <taxon>Lactobacillales</taxon>
        <taxon>Enterococcaceae</taxon>
        <taxon>Vagococcus</taxon>
    </lineage>
</organism>
<proteinExistence type="predicted"/>
<dbReference type="Gene3D" id="3.40.1410.10">
    <property type="entry name" value="Chorismate lyase-like"/>
    <property type="match status" value="1"/>
</dbReference>
<dbReference type="GO" id="GO:0045892">
    <property type="term" value="P:negative regulation of DNA-templated transcription"/>
    <property type="evidence" value="ECO:0007669"/>
    <property type="project" value="TreeGrafter"/>
</dbReference>
<dbReference type="Pfam" id="PF00392">
    <property type="entry name" value="GntR"/>
    <property type="match status" value="1"/>
</dbReference>
<dbReference type="InterPro" id="IPR011663">
    <property type="entry name" value="UTRA"/>
</dbReference>
<dbReference type="InterPro" id="IPR036390">
    <property type="entry name" value="WH_DNA-bd_sf"/>
</dbReference>
<gene>
    <name evidence="5" type="ORF">I6N95_01415</name>
</gene>
<evidence type="ECO:0000259" key="4">
    <source>
        <dbReference type="PROSITE" id="PS50949"/>
    </source>
</evidence>
<dbReference type="Pfam" id="PF07702">
    <property type="entry name" value="UTRA"/>
    <property type="match status" value="1"/>
</dbReference>
<protein>
    <submittedName>
        <fullName evidence="5">GntR family transcriptional regulator</fullName>
    </submittedName>
</protein>
<keyword evidence="3" id="KW-0804">Transcription</keyword>
<evidence type="ECO:0000256" key="2">
    <source>
        <dbReference type="ARBA" id="ARBA00023125"/>
    </source>
</evidence>
<dbReference type="GO" id="GO:0003700">
    <property type="term" value="F:DNA-binding transcription factor activity"/>
    <property type="evidence" value="ECO:0007669"/>
    <property type="project" value="InterPro"/>
</dbReference>
<sequence>MAKYQEIAAVLAKQIVEGDYRLSGKLPTEKELMDQFQTSRNTIRSAIGLLADQGYTYQVRGSGIYIKEINFDNSVNLNLVKGLTSEFREQVNQSKLLELSTVEATEELAKLFAISEGLPLYYVKRIRYLDQEPIRVEMTYYRQDIVPYLGKEIVEQSIYDYLTENLGLQIGFADRQISADYLTEEHAGYLNLQAKDPSLRIREKTYLTNGQLFAVATGVLHFEKITLFASGKVYQ</sequence>
<keyword evidence="2" id="KW-0238">DNA-binding</keyword>
<evidence type="ECO:0000256" key="3">
    <source>
        <dbReference type="ARBA" id="ARBA00023163"/>
    </source>
</evidence>
<dbReference type="Proteomes" id="UP000674938">
    <property type="component" value="Unassembled WGS sequence"/>
</dbReference>
<comment type="caution">
    <text evidence="5">The sequence shown here is derived from an EMBL/GenBank/DDBJ whole genome shotgun (WGS) entry which is preliminary data.</text>
</comment>
<dbReference type="Gene3D" id="1.10.10.10">
    <property type="entry name" value="Winged helix-like DNA-binding domain superfamily/Winged helix DNA-binding domain"/>
    <property type="match status" value="1"/>
</dbReference>
<keyword evidence="1" id="KW-0805">Transcription regulation</keyword>
<evidence type="ECO:0000313" key="6">
    <source>
        <dbReference type="Proteomes" id="UP000674938"/>
    </source>
</evidence>
<dbReference type="SUPFAM" id="SSF46785">
    <property type="entry name" value="Winged helix' DNA-binding domain"/>
    <property type="match status" value="1"/>
</dbReference>